<feature type="compositionally biased region" description="Basic and acidic residues" evidence="1">
    <location>
        <begin position="49"/>
        <end position="58"/>
    </location>
</feature>
<feature type="region of interest" description="Disordered" evidence="1">
    <location>
        <begin position="24"/>
        <end position="129"/>
    </location>
</feature>
<feature type="compositionally biased region" description="Polar residues" evidence="1">
    <location>
        <begin position="81"/>
        <end position="97"/>
    </location>
</feature>
<name>A0ABP9YLE3_9FUNG</name>
<keyword evidence="3" id="KW-1185">Reference proteome</keyword>
<feature type="compositionally biased region" description="Polar residues" evidence="1">
    <location>
        <begin position="106"/>
        <end position="119"/>
    </location>
</feature>
<evidence type="ECO:0000256" key="1">
    <source>
        <dbReference type="SAM" id="MobiDB-lite"/>
    </source>
</evidence>
<accession>A0ABP9YLE3</accession>
<evidence type="ECO:0000313" key="3">
    <source>
        <dbReference type="Proteomes" id="UP001473302"/>
    </source>
</evidence>
<dbReference type="EMBL" id="BAABUK010000002">
    <property type="protein sequence ID" value="GAA5807681.1"/>
    <property type="molecule type" value="Genomic_DNA"/>
</dbReference>
<feature type="compositionally biased region" description="Basic residues" evidence="1">
    <location>
        <begin position="120"/>
        <end position="129"/>
    </location>
</feature>
<proteinExistence type="predicted"/>
<sequence>MVRHHKYYVTNPPHMCIREVQLVNTPNSRGPSDHLITRADAWDEEQEVTEDHQPYQHEDDYDSQEETDYDTDDEDWVPEEGSSNPSEGLTLAPSFQPSLVRENDDVGTSNRTTVTTPARHNTRPSRNNR</sequence>
<gene>
    <name evidence="2" type="ORF">MFLAVUS_001054</name>
</gene>
<feature type="compositionally biased region" description="Basic and acidic residues" evidence="1">
    <location>
        <begin position="31"/>
        <end position="41"/>
    </location>
</feature>
<evidence type="ECO:0000313" key="2">
    <source>
        <dbReference type="EMBL" id="GAA5807681.1"/>
    </source>
</evidence>
<protein>
    <submittedName>
        <fullName evidence="2">Uncharacterized protein</fullName>
    </submittedName>
</protein>
<feature type="compositionally biased region" description="Acidic residues" evidence="1">
    <location>
        <begin position="59"/>
        <end position="78"/>
    </location>
</feature>
<dbReference type="Proteomes" id="UP001473302">
    <property type="component" value="Unassembled WGS sequence"/>
</dbReference>
<organism evidence="2 3">
    <name type="scientific">Mucor flavus</name>
    <dbReference type="NCBI Taxonomy" id="439312"/>
    <lineage>
        <taxon>Eukaryota</taxon>
        <taxon>Fungi</taxon>
        <taxon>Fungi incertae sedis</taxon>
        <taxon>Mucoromycota</taxon>
        <taxon>Mucoromycotina</taxon>
        <taxon>Mucoromycetes</taxon>
        <taxon>Mucorales</taxon>
        <taxon>Mucorineae</taxon>
        <taxon>Mucoraceae</taxon>
        <taxon>Mucor</taxon>
    </lineage>
</organism>
<reference evidence="2 3" key="1">
    <citation type="submission" date="2024-04" db="EMBL/GenBank/DDBJ databases">
        <title>genome sequences of Mucor flavus KT1a and Helicostylum pulchrum KT1b strains isolated from the surface of a dry-aged beef.</title>
        <authorList>
            <person name="Toyotome T."/>
            <person name="Hosono M."/>
            <person name="Torimaru M."/>
            <person name="Fukuda K."/>
            <person name="Mikami N."/>
        </authorList>
    </citation>
    <scope>NUCLEOTIDE SEQUENCE [LARGE SCALE GENOMIC DNA]</scope>
    <source>
        <strain evidence="2 3">KT1a</strain>
    </source>
</reference>
<comment type="caution">
    <text evidence="2">The sequence shown here is derived from an EMBL/GenBank/DDBJ whole genome shotgun (WGS) entry which is preliminary data.</text>
</comment>